<name>A0A9N9DBW7_9GLOM</name>
<organism evidence="2 3">
    <name type="scientific">Acaulospora morrowiae</name>
    <dbReference type="NCBI Taxonomy" id="94023"/>
    <lineage>
        <taxon>Eukaryota</taxon>
        <taxon>Fungi</taxon>
        <taxon>Fungi incertae sedis</taxon>
        <taxon>Mucoromycota</taxon>
        <taxon>Glomeromycotina</taxon>
        <taxon>Glomeromycetes</taxon>
        <taxon>Diversisporales</taxon>
        <taxon>Acaulosporaceae</taxon>
        <taxon>Acaulospora</taxon>
    </lineage>
</organism>
<dbReference type="Gene3D" id="1.25.40.10">
    <property type="entry name" value="Tetratricopeptide repeat domain"/>
    <property type="match status" value="2"/>
</dbReference>
<keyword evidence="3" id="KW-1185">Reference proteome</keyword>
<dbReference type="InterPro" id="IPR050872">
    <property type="entry name" value="PPR_P_subfamily"/>
</dbReference>
<evidence type="ECO:0000256" key="1">
    <source>
        <dbReference type="ARBA" id="ARBA00007626"/>
    </source>
</evidence>
<protein>
    <submittedName>
        <fullName evidence="2">12956_t:CDS:1</fullName>
    </submittedName>
</protein>
<comment type="similarity">
    <text evidence="1">Belongs to the PPR family. P subfamily.</text>
</comment>
<dbReference type="InterPro" id="IPR002885">
    <property type="entry name" value="PPR_rpt"/>
</dbReference>
<dbReference type="AlphaFoldDB" id="A0A9N9DBW7"/>
<evidence type="ECO:0000313" key="2">
    <source>
        <dbReference type="EMBL" id="CAG8629942.1"/>
    </source>
</evidence>
<proteinExistence type="inferred from homology"/>
<dbReference type="EMBL" id="CAJVPV010008373">
    <property type="protein sequence ID" value="CAG8629942.1"/>
    <property type="molecule type" value="Genomic_DNA"/>
</dbReference>
<gene>
    <name evidence="2" type="ORF">AMORRO_LOCUS9041</name>
</gene>
<accession>A0A9N9DBW7</accession>
<reference evidence="2" key="1">
    <citation type="submission" date="2021-06" db="EMBL/GenBank/DDBJ databases">
        <authorList>
            <person name="Kallberg Y."/>
            <person name="Tangrot J."/>
            <person name="Rosling A."/>
        </authorList>
    </citation>
    <scope>NUCLEOTIDE SEQUENCE</scope>
    <source>
        <strain evidence="2">CL551</strain>
    </source>
</reference>
<dbReference type="OrthoDB" id="185373at2759"/>
<dbReference type="PANTHER" id="PTHR46128:SF329">
    <property type="entry name" value="MITOCHONDRIAL GROUP I INTRON SPLICING FACTOR DMR1"/>
    <property type="match status" value="1"/>
</dbReference>
<dbReference type="Pfam" id="PF13812">
    <property type="entry name" value="PPR_3"/>
    <property type="match status" value="1"/>
</dbReference>
<dbReference type="InterPro" id="IPR011990">
    <property type="entry name" value="TPR-like_helical_dom_sf"/>
</dbReference>
<sequence>MLLTYYQEGYFTGVLTLYKESKFLGYFRKDLYIHNIVARILVNNERIEQAQEVLLDIQQLGLTPNVDTYRIMIHFAEVQNNSNNAMLGSKMVIDLMQKSNMILNISHYNTLMKAYGSRRDEDVQTELNTIDSNNDPFNKDDKDSLSNHPGIKNTFAKAGNFEMAKKIYTAMSELTIQQTLEIFHINLRNVIKTQYIENAASVFWDQVNANIFKSRSTKYVIPDYYTWNMMIEYALKHENVGVATEIQYMMECGNGG</sequence>
<dbReference type="PANTHER" id="PTHR46128">
    <property type="entry name" value="MITOCHONDRIAL GROUP I INTRON SPLICING FACTOR CCM1"/>
    <property type="match status" value="1"/>
</dbReference>
<comment type="caution">
    <text evidence="2">The sequence shown here is derived from an EMBL/GenBank/DDBJ whole genome shotgun (WGS) entry which is preliminary data.</text>
</comment>
<dbReference type="Proteomes" id="UP000789342">
    <property type="component" value="Unassembled WGS sequence"/>
</dbReference>
<evidence type="ECO:0000313" key="3">
    <source>
        <dbReference type="Proteomes" id="UP000789342"/>
    </source>
</evidence>